<dbReference type="Gene3D" id="3.40.50.720">
    <property type="entry name" value="NAD(P)-binding Rossmann-like Domain"/>
    <property type="match status" value="1"/>
</dbReference>
<proteinExistence type="predicted"/>
<name>A0ABV2UIG5_9ACTN</name>
<evidence type="ECO:0000313" key="1">
    <source>
        <dbReference type="EMBL" id="MET8437251.1"/>
    </source>
</evidence>
<reference evidence="1 2" key="1">
    <citation type="submission" date="2024-06" db="EMBL/GenBank/DDBJ databases">
        <title>The Natural Products Discovery Center: Release of the First 8490 Sequenced Strains for Exploring Actinobacteria Biosynthetic Diversity.</title>
        <authorList>
            <person name="Kalkreuter E."/>
            <person name="Kautsar S.A."/>
            <person name="Yang D."/>
            <person name="Bader C.D."/>
            <person name="Teijaro C.N."/>
            <person name="Fluegel L."/>
            <person name="Davis C.M."/>
            <person name="Simpson J.R."/>
            <person name="Lauterbach L."/>
            <person name="Steele A.D."/>
            <person name="Gui C."/>
            <person name="Meng S."/>
            <person name="Li G."/>
            <person name="Viehrig K."/>
            <person name="Ye F."/>
            <person name="Su P."/>
            <person name="Kiefer A.F."/>
            <person name="Nichols A."/>
            <person name="Cepeda A.J."/>
            <person name="Yan W."/>
            <person name="Fan B."/>
            <person name="Jiang Y."/>
            <person name="Adhikari A."/>
            <person name="Zheng C.-J."/>
            <person name="Schuster L."/>
            <person name="Cowan T.M."/>
            <person name="Smanski M.J."/>
            <person name="Chevrette M.G."/>
            <person name="De Carvalho L.P.S."/>
            <person name="Shen B."/>
        </authorList>
    </citation>
    <scope>NUCLEOTIDE SEQUENCE [LARGE SCALE GENOMIC DNA]</scope>
    <source>
        <strain evidence="1 2">NPDC005137</strain>
    </source>
</reference>
<dbReference type="EMBL" id="JBEXIP010000035">
    <property type="protein sequence ID" value="MET8437251.1"/>
    <property type="molecule type" value="Genomic_DNA"/>
</dbReference>
<dbReference type="InterPro" id="IPR002347">
    <property type="entry name" value="SDR_fam"/>
</dbReference>
<protein>
    <submittedName>
        <fullName evidence="1">SDR family oxidoreductase</fullName>
    </submittedName>
</protein>
<dbReference type="InterPro" id="IPR036291">
    <property type="entry name" value="NAD(P)-bd_dom_sf"/>
</dbReference>
<dbReference type="SUPFAM" id="SSF51735">
    <property type="entry name" value="NAD(P)-binding Rossmann-fold domains"/>
    <property type="match status" value="1"/>
</dbReference>
<comment type="caution">
    <text evidence="1">The sequence shown here is derived from an EMBL/GenBank/DDBJ whole genome shotgun (WGS) entry which is preliminary data.</text>
</comment>
<dbReference type="RefSeq" id="WP_356711941.1">
    <property type="nucleotide sequence ID" value="NZ_JBEXIP010000035.1"/>
</dbReference>
<dbReference type="Pfam" id="PF13561">
    <property type="entry name" value="adh_short_C2"/>
    <property type="match status" value="1"/>
</dbReference>
<sequence length="66" mass="6812">MLPGATDNGSAAFQMPGVRESMSQLSAFQRLGEPKDVADVVVFLATDQARWITGASLDATGGSLLG</sequence>
<gene>
    <name evidence="1" type="ORF">ABZV61_31735</name>
</gene>
<dbReference type="Proteomes" id="UP001550044">
    <property type="component" value="Unassembled WGS sequence"/>
</dbReference>
<organism evidence="1 2">
    <name type="scientific">Streptomyces sp. 900116325</name>
    <dbReference type="NCBI Taxonomy" id="3154295"/>
    <lineage>
        <taxon>Bacteria</taxon>
        <taxon>Bacillati</taxon>
        <taxon>Actinomycetota</taxon>
        <taxon>Actinomycetes</taxon>
        <taxon>Kitasatosporales</taxon>
        <taxon>Streptomycetaceae</taxon>
        <taxon>Streptomyces</taxon>
    </lineage>
</organism>
<accession>A0ABV2UIG5</accession>
<keyword evidence="2" id="KW-1185">Reference proteome</keyword>
<evidence type="ECO:0000313" key="2">
    <source>
        <dbReference type="Proteomes" id="UP001550044"/>
    </source>
</evidence>